<dbReference type="Proteomes" id="UP000789702">
    <property type="component" value="Unassembled WGS sequence"/>
</dbReference>
<sequence>SVNELTDNASQLEFIKQPNKDSFNPISKPFSMQPKEIGNNSLSIEKIIDISNPTFIGNNLFIEDQGKTLDTVTQQLGLGKVDYDPASLVARILNEVKE</sequence>
<organism evidence="1 2">
    <name type="scientific">Dentiscutata heterogama</name>
    <dbReference type="NCBI Taxonomy" id="1316150"/>
    <lineage>
        <taxon>Eukaryota</taxon>
        <taxon>Fungi</taxon>
        <taxon>Fungi incertae sedis</taxon>
        <taxon>Mucoromycota</taxon>
        <taxon>Glomeromycotina</taxon>
        <taxon>Glomeromycetes</taxon>
        <taxon>Diversisporales</taxon>
        <taxon>Gigasporaceae</taxon>
        <taxon>Dentiscutata</taxon>
    </lineage>
</organism>
<keyword evidence="2" id="KW-1185">Reference proteome</keyword>
<comment type="caution">
    <text evidence="1">The sequence shown here is derived from an EMBL/GenBank/DDBJ whole genome shotgun (WGS) entry which is preliminary data.</text>
</comment>
<name>A0ACA9LFC2_9GLOM</name>
<evidence type="ECO:0000313" key="1">
    <source>
        <dbReference type="EMBL" id="CAG8523380.1"/>
    </source>
</evidence>
<evidence type="ECO:0000313" key="2">
    <source>
        <dbReference type="Proteomes" id="UP000789702"/>
    </source>
</evidence>
<accession>A0ACA9LFC2</accession>
<dbReference type="EMBL" id="CAJVPU010003802">
    <property type="protein sequence ID" value="CAG8523380.1"/>
    <property type="molecule type" value="Genomic_DNA"/>
</dbReference>
<gene>
    <name evidence="1" type="ORF">DHETER_LOCUS4027</name>
</gene>
<protein>
    <submittedName>
        <fullName evidence="1">12832_t:CDS:1</fullName>
    </submittedName>
</protein>
<reference evidence="1" key="1">
    <citation type="submission" date="2021-06" db="EMBL/GenBank/DDBJ databases">
        <authorList>
            <person name="Kallberg Y."/>
            <person name="Tangrot J."/>
            <person name="Rosling A."/>
        </authorList>
    </citation>
    <scope>NUCLEOTIDE SEQUENCE</scope>
    <source>
        <strain evidence="1">IL203A</strain>
    </source>
</reference>
<feature type="non-terminal residue" evidence="1">
    <location>
        <position position="1"/>
    </location>
</feature>
<proteinExistence type="predicted"/>